<sequence length="195" mass="22839">MEGITNRVYKGVKGYWRRRRYQRLGGNSRDESGPKRRSRFWRIRITRKLKLKFKFRCSPKKLLIGIRDGYVRMMMRMATSSVVTGGGGYGDGVARFGMKPVKEYDEKMIIEIYKSLAMRQAQFGADRYPQITISRLLISLTYAKKRTWNHRVNLHILLIVSFSTQIKVSASIVSIIPVVRRLIRLSIHCFRYLSL</sequence>
<dbReference type="PANTHER" id="PTHR33702:SF5">
    <property type="entry name" value="OS01G0308600 PROTEIN"/>
    <property type="match status" value="1"/>
</dbReference>
<reference evidence="1" key="1">
    <citation type="submission" date="2023-04" db="EMBL/GenBank/DDBJ databases">
        <authorList>
            <person name="Vijverberg K."/>
            <person name="Xiong W."/>
            <person name="Schranz E."/>
        </authorList>
    </citation>
    <scope>NUCLEOTIDE SEQUENCE</scope>
</reference>
<proteinExistence type="predicted"/>
<gene>
    <name evidence="1" type="ORF">LSALG_LOCUS5560</name>
</gene>
<evidence type="ECO:0000313" key="1">
    <source>
        <dbReference type="EMBL" id="CAI9264929.1"/>
    </source>
</evidence>
<keyword evidence="2" id="KW-1185">Reference proteome</keyword>
<evidence type="ECO:0000313" key="2">
    <source>
        <dbReference type="Proteomes" id="UP001177003"/>
    </source>
</evidence>
<dbReference type="EMBL" id="OX465086">
    <property type="protein sequence ID" value="CAI9264929.1"/>
    <property type="molecule type" value="Genomic_DNA"/>
</dbReference>
<name>A0AA35Y2R7_LACSI</name>
<accession>A0AA35Y2R7</accession>
<protein>
    <submittedName>
        <fullName evidence="1">Uncharacterized protein</fullName>
    </submittedName>
</protein>
<dbReference type="AlphaFoldDB" id="A0AA35Y2R7"/>
<organism evidence="1 2">
    <name type="scientific">Lactuca saligna</name>
    <name type="common">Willowleaf lettuce</name>
    <dbReference type="NCBI Taxonomy" id="75948"/>
    <lineage>
        <taxon>Eukaryota</taxon>
        <taxon>Viridiplantae</taxon>
        <taxon>Streptophyta</taxon>
        <taxon>Embryophyta</taxon>
        <taxon>Tracheophyta</taxon>
        <taxon>Spermatophyta</taxon>
        <taxon>Magnoliopsida</taxon>
        <taxon>eudicotyledons</taxon>
        <taxon>Gunneridae</taxon>
        <taxon>Pentapetalae</taxon>
        <taxon>asterids</taxon>
        <taxon>campanulids</taxon>
        <taxon>Asterales</taxon>
        <taxon>Asteraceae</taxon>
        <taxon>Cichorioideae</taxon>
        <taxon>Cichorieae</taxon>
        <taxon>Lactucinae</taxon>
        <taxon>Lactuca</taxon>
    </lineage>
</organism>
<dbReference type="Proteomes" id="UP001177003">
    <property type="component" value="Chromosome 0"/>
</dbReference>
<dbReference type="PANTHER" id="PTHR33702">
    <property type="entry name" value="BNAA09G40010D PROTEIN"/>
    <property type="match status" value="1"/>
</dbReference>